<dbReference type="Proteomes" id="UP000828390">
    <property type="component" value="Unassembled WGS sequence"/>
</dbReference>
<reference evidence="1" key="2">
    <citation type="submission" date="2020-11" db="EMBL/GenBank/DDBJ databases">
        <authorList>
            <person name="McCartney M.A."/>
            <person name="Auch B."/>
            <person name="Kono T."/>
            <person name="Mallez S."/>
            <person name="Becker A."/>
            <person name="Gohl D.M."/>
            <person name="Silverstein K.A.T."/>
            <person name="Koren S."/>
            <person name="Bechman K.B."/>
            <person name="Herman A."/>
            <person name="Abrahante J.E."/>
            <person name="Garbe J."/>
        </authorList>
    </citation>
    <scope>NUCLEOTIDE SEQUENCE</scope>
    <source>
        <strain evidence="1">Duluth1</strain>
        <tissue evidence="1">Whole animal</tissue>
    </source>
</reference>
<accession>A0A9D4H5A6</accession>
<sequence>MTQFRGIIGTILLTKFHEDRTRNVAFECLQTKCGRMDGRRTTDGRTDDGQRPILKAHLSNQKNAPSSGNHVFQSTRTILELLQNIIVTNLLIKFHEDRTMMWPLETIKKNCPVHSCHVFEATYTIFKLGHDVIGTNMLTKFHDDQTINVASSVLTKAKKNALPSDIHVFQTTRTIFLNSSKIP</sequence>
<proteinExistence type="predicted"/>
<evidence type="ECO:0000313" key="1">
    <source>
        <dbReference type="EMBL" id="KAH3828805.1"/>
    </source>
</evidence>
<reference evidence="1" key="1">
    <citation type="journal article" date="2019" name="bioRxiv">
        <title>The Genome of the Zebra Mussel, Dreissena polymorpha: A Resource for Invasive Species Research.</title>
        <authorList>
            <person name="McCartney M.A."/>
            <person name="Auch B."/>
            <person name="Kono T."/>
            <person name="Mallez S."/>
            <person name="Zhang Y."/>
            <person name="Obille A."/>
            <person name="Becker A."/>
            <person name="Abrahante J.E."/>
            <person name="Garbe J."/>
            <person name="Badalamenti J.P."/>
            <person name="Herman A."/>
            <person name="Mangelson H."/>
            <person name="Liachko I."/>
            <person name="Sullivan S."/>
            <person name="Sone E.D."/>
            <person name="Koren S."/>
            <person name="Silverstein K.A.T."/>
            <person name="Beckman K.B."/>
            <person name="Gohl D.M."/>
        </authorList>
    </citation>
    <scope>NUCLEOTIDE SEQUENCE</scope>
    <source>
        <strain evidence="1">Duluth1</strain>
        <tissue evidence="1">Whole animal</tissue>
    </source>
</reference>
<keyword evidence="2" id="KW-1185">Reference proteome</keyword>
<comment type="caution">
    <text evidence="1">The sequence shown here is derived from an EMBL/GenBank/DDBJ whole genome shotgun (WGS) entry which is preliminary data.</text>
</comment>
<evidence type="ECO:0000313" key="2">
    <source>
        <dbReference type="Proteomes" id="UP000828390"/>
    </source>
</evidence>
<dbReference type="AlphaFoldDB" id="A0A9D4H5A6"/>
<name>A0A9D4H5A6_DREPO</name>
<organism evidence="1 2">
    <name type="scientific">Dreissena polymorpha</name>
    <name type="common">Zebra mussel</name>
    <name type="synonym">Mytilus polymorpha</name>
    <dbReference type="NCBI Taxonomy" id="45954"/>
    <lineage>
        <taxon>Eukaryota</taxon>
        <taxon>Metazoa</taxon>
        <taxon>Spiralia</taxon>
        <taxon>Lophotrochozoa</taxon>
        <taxon>Mollusca</taxon>
        <taxon>Bivalvia</taxon>
        <taxon>Autobranchia</taxon>
        <taxon>Heteroconchia</taxon>
        <taxon>Euheterodonta</taxon>
        <taxon>Imparidentia</taxon>
        <taxon>Neoheterodontei</taxon>
        <taxon>Myida</taxon>
        <taxon>Dreissenoidea</taxon>
        <taxon>Dreissenidae</taxon>
        <taxon>Dreissena</taxon>
    </lineage>
</organism>
<gene>
    <name evidence="1" type="ORF">DPMN_130789</name>
</gene>
<dbReference type="EMBL" id="JAIWYP010000005">
    <property type="protein sequence ID" value="KAH3828805.1"/>
    <property type="molecule type" value="Genomic_DNA"/>
</dbReference>
<protein>
    <submittedName>
        <fullName evidence="1">Uncharacterized protein</fullName>
    </submittedName>
</protein>